<dbReference type="SUPFAM" id="SSF55681">
    <property type="entry name" value="Class II aaRS and biotin synthetases"/>
    <property type="match status" value="1"/>
</dbReference>
<accession>A0A137RH08</accession>
<organism evidence="3 4">
    <name type="scientific">Aequorivita aquimaris</name>
    <dbReference type="NCBI Taxonomy" id="1548749"/>
    <lineage>
        <taxon>Bacteria</taxon>
        <taxon>Pseudomonadati</taxon>
        <taxon>Bacteroidota</taxon>
        <taxon>Flavobacteriia</taxon>
        <taxon>Flavobacteriales</taxon>
        <taxon>Flavobacteriaceae</taxon>
        <taxon>Aequorivita</taxon>
    </lineage>
</organism>
<evidence type="ECO:0000259" key="2">
    <source>
        <dbReference type="PROSITE" id="PS51733"/>
    </source>
</evidence>
<dbReference type="STRING" id="1548749.LS48_09490"/>
<dbReference type="InterPro" id="IPR045864">
    <property type="entry name" value="aa-tRNA-synth_II/BPL/LPL"/>
</dbReference>
<dbReference type="GO" id="GO:0004077">
    <property type="term" value="F:biotin--[biotin carboxyl-carrier protein] ligase activity"/>
    <property type="evidence" value="ECO:0007669"/>
    <property type="project" value="InterPro"/>
</dbReference>
<keyword evidence="1" id="KW-0436">Ligase</keyword>
<evidence type="ECO:0000313" key="3">
    <source>
        <dbReference type="EMBL" id="KXN98778.1"/>
    </source>
</evidence>
<dbReference type="InterPro" id="IPR004408">
    <property type="entry name" value="Biotin_CoA_COase_ligase"/>
</dbReference>
<dbReference type="InterPro" id="IPR004143">
    <property type="entry name" value="BPL_LPL_catalytic"/>
</dbReference>
<keyword evidence="4" id="KW-1185">Reference proteome</keyword>
<name>A0A137RH08_9FLAO</name>
<dbReference type="GO" id="GO:0005737">
    <property type="term" value="C:cytoplasm"/>
    <property type="evidence" value="ECO:0007669"/>
    <property type="project" value="TreeGrafter"/>
</dbReference>
<dbReference type="PANTHER" id="PTHR12835">
    <property type="entry name" value="BIOTIN PROTEIN LIGASE"/>
    <property type="match status" value="1"/>
</dbReference>
<dbReference type="CDD" id="cd16442">
    <property type="entry name" value="BPL"/>
    <property type="match status" value="1"/>
</dbReference>
<sequence>MKIIKLNAIDSTNTYLKQLAKETQLPNPTIVVAKRQFAGRGQMGNGWLSKEGQSLTFSVFQAFDKLQIERQFWVSMAVSLAILKALQSLNVPKLSIKWPNDILSANKKIGGILIENVLTGNTVKYAIIGVGINVNETDFHELPQASSMKLETGETFQLEELQDVLLRNMLEKLKKLSTFDFSEMKPIYEENLFQKGKVSVFETSENSRFNGIIKGVSNIGELLVDTENEGLRKFQLKEVKLIF</sequence>
<feature type="domain" description="BPL/LPL catalytic" evidence="2">
    <location>
        <begin position="1"/>
        <end position="177"/>
    </location>
</feature>
<protein>
    <recommendedName>
        <fullName evidence="2">BPL/LPL catalytic domain-containing protein</fullName>
    </recommendedName>
</protein>
<gene>
    <name evidence="3" type="ORF">LS48_09490</name>
</gene>
<evidence type="ECO:0000313" key="4">
    <source>
        <dbReference type="Proteomes" id="UP000070138"/>
    </source>
</evidence>
<proteinExistence type="predicted"/>
<reference evidence="3 4" key="2">
    <citation type="journal article" date="2016" name="Int. J. Syst. Evol. Microbiol.">
        <title>Vitellibacter aquimaris sp. nov., a marine bacterium isolated from seawater.</title>
        <authorList>
            <person name="Thevarajoo S."/>
            <person name="Selvaratnam C."/>
            <person name="Goh K.M."/>
            <person name="Hong K.W."/>
            <person name="Chan X.Y."/>
            <person name="Chan K.G."/>
            <person name="Chong C.S."/>
        </authorList>
    </citation>
    <scope>NUCLEOTIDE SEQUENCE [LARGE SCALE GENOMIC DNA]</scope>
    <source>
        <strain evidence="3 4">D-24</strain>
    </source>
</reference>
<dbReference type="EMBL" id="JRWG01000005">
    <property type="protein sequence ID" value="KXN98778.1"/>
    <property type="molecule type" value="Genomic_DNA"/>
</dbReference>
<dbReference type="RefSeq" id="WP_062622308.1">
    <property type="nucleotide sequence ID" value="NZ_JRWG01000005.1"/>
</dbReference>
<dbReference type="PATRIC" id="fig|1548749.3.peg.1996"/>
<reference evidence="4" key="1">
    <citation type="submission" date="2014-10" db="EMBL/GenBank/DDBJ databases">
        <title>Genome sequencing of Vitellibacter sp. D-24.</title>
        <authorList>
            <person name="Thevarajoo S."/>
            <person name="Selvaratnam C."/>
            <person name="Goh K.M."/>
            <person name="Chong C.S."/>
        </authorList>
    </citation>
    <scope>NUCLEOTIDE SEQUENCE [LARGE SCALE GENOMIC DNA]</scope>
    <source>
        <strain evidence="4">D-24</strain>
    </source>
</reference>
<dbReference type="AlphaFoldDB" id="A0A137RH08"/>
<dbReference type="PROSITE" id="PS51733">
    <property type="entry name" value="BPL_LPL_CATALYTIC"/>
    <property type="match status" value="1"/>
</dbReference>
<dbReference type="Proteomes" id="UP000070138">
    <property type="component" value="Unassembled WGS sequence"/>
</dbReference>
<dbReference type="NCBIfam" id="TIGR00121">
    <property type="entry name" value="birA_ligase"/>
    <property type="match status" value="1"/>
</dbReference>
<dbReference type="OrthoDB" id="9807064at2"/>
<evidence type="ECO:0000256" key="1">
    <source>
        <dbReference type="ARBA" id="ARBA00022598"/>
    </source>
</evidence>
<dbReference type="Pfam" id="PF03099">
    <property type="entry name" value="BPL_LplA_LipB"/>
    <property type="match status" value="1"/>
</dbReference>
<dbReference type="PANTHER" id="PTHR12835:SF5">
    <property type="entry name" value="BIOTIN--PROTEIN LIGASE"/>
    <property type="match status" value="1"/>
</dbReference>
<dbReference type="Gene3D" id="3.30.930.10">
    <property type="entry name" value="Bira Bifunctional Protein, Domain 2"/>
    <property type="match status" value="1"/>
</dbReference>
<comment type="caution">
    <text evidence="3">The sequence shown here is derived from an EMBL/GenBank/DDBJ whole genome shotgun (WGS) entry which is preliminary data.</text>
</comment>